<protein>
    <submittedName>
        <fullName evidence="2">Uncharacterized protein</fullName>
    </submittedName>
</protein>
<name>A0A9W7J644_HIBTR</name>
<gene>
    <name evidence="2" type="ORF">HRI_004553000</name>
</gene>
<dbReference type="Proteomes" id="UP001165190">
    <property type="component" value="Unassembled WGS sequence"/>
</dbReference>
<dbReference type="PANTHER" id="PTHR34278">
    <property type="entry name" value="PROTEIN THI031, PUTATIVE-RELATED"/>
    <property type="match status" value="1"/>
</dbReference>
<dbReference type="OrthoDB" id="663108at2759"/>
<keyword evidence="3" id="KW-1185">Reference proteome</keyword>
<dbReference type="PANTHER" id="PTHR34278:SF1">
    <property type="entry name" value="PROTEIN THI031, PUTATIVE-RELATED"/>
    <property type="match status" value="1"/>
</dbReference>
<accession>A0A9W7J644</accession>
<feature type="region of interest" description="Disordered" evidence="1">
    <location>
        <begin position="1"/>
        <end position="27"/>
    </location>
</feature>
<evidence type="ECO:0000313" key="2">
    <source>
        <dbReference type="EMBL" id="GMJ08838.1"/>
    </source>
</evidence>
<organism evidence="2 3">
    <name type="scientific">Hibiscus trionum</name>
    <name type="common">Flower of an hour</name>
    <dbReference type="NCBI Taxonomy" id="183268"/>
    <lineage>
        <taxon>Eukaryota</taxon>
        <taxon>Viridiplantae</taxon>
        <taxon>Streptophyta</taxon>
        <taxon>Embryophyta</taxon>
        <taxon>Tracheophyta</taxon>
        <taxon>Spermatophyta</taxon>
        <taxon>Magnoliopsida</taxon>
        <taxon>eudicotyledons</taxon>
        <taxon>Gunneridae</taxon>
        <taxon>Pentapetalae</taxon>
        <taxon>rosids</taxon>
        <taxon>malvids</taxon>
        <taxon>Malvales</taxon>
        <taxon>Malvaceae</taxon>
        <taxon>Malvoideae</taxon>
        <taxon>Hibiscus</taxon>
    </lineage>
</organism>
<evidence type="ECO:0000313" key="3">
    <source>
        <dbReference type="Proteomes" id="UP001165190"/>
    </source>
</evidence>
<evidence type="ECO:0000256" key="1">
    <source>
        <dbReference type="SAM" id="MobiDB-lite"/>
    </source>
</evidence>
<proteinExistence type="predicted"/>
<reference evidence="2" key="1">
    <citation type="submission" date="2023-05" db="EMBL/GenBank/DDBJ databases">
        <title>Genome and transcriptome analyses reveal genes involved in the formation of fine ridges on petal epidermal cells in Hibiscus trionum.</title>
        <authorList>
            <person name="Koshimizu S."/>
            <person name="Masuda S."/>
            <person name="Ishii T."/>
            <person name="Shirasu K."/>
            <person name="Hoshino A."/>
            <person name="Arita M."/>
        </authorList>
    </citation>
    <scope>NUCLEOTIDE SEQUENCE</scope>
    <source>
        <strain evidence="2">Hamamatsu line</strain>
    </source>
</reference>
<comment type="caution">
    <text evidence="2">The sequence shown here is derived from an EMBL/GenBank/DDBJ whole genome shotgun (WGS) entry which is preliminary data.</text>
</comment>
<dbReference type="AlphaFoldDB" id="A0A9W7J644"/>
<dbReference type="EMBL" id="BSYR01000052">
    <property type="protein sequence ID" value="GMJ08838.1"/>
    <property type="molecule type" value="Genomic_DNA"/>
</dbReference>
<sequence length="192" mass="21659">MRREGRQHGMVRTSRILSSPWNSKPVPRSIQRLDSPLSAGLFTEVSKKPTNHSKFTGRCGKPRCLGCRMHPACKAKNKTKGSHKLRSSDMTTNSRLITWSVVHGRGRPGLKFLGFSATSVLNHLYNDIGDCCKDNDDHDDDDGLEVNSRSLKEIKNNEGENTHENIDDDGENIEFVFNQDVEEEGWYMVGEI</sequence>